<gene>
    <name evidence="1" type="ORF">OU682_22110</name>
</gene>
<dbReference type="Proteomes" id="UP001149822">
    <property type="component" value="Unassembled WGS sequence"/>
</dbReference>
<evidence type="ECO:0000313" key="1">
    <source>
        <dbReference type="EMBL" id="MCZ0964270.1"/>
    </source>
</evidence>
<accession>A0ABT4JB30</accession>
<organism evidence="1 2">
    <name type="scientific">Paracoccus benzoatiresistens</name>
    <dbReference type="NCBI Taxonomy" id="2997341"/>
    <lineage>
        <taxon>Bacteria</taxon>
        <taxon>Pseudomonadati</taxon>
        <taxon>Pseudomonadota</taxon>
        <taxon>Alphaproteobacteria</taxon>
        <taxon>Rhodobacterales</taxon>
        <taxon>Paracoccaceae</taxon>
        <taxon>Paracoccus</taxon>
    </lineage>
</organism>
<dbReference type="EMBL" id="JAPTYD010000081">
    <property type="protein sequence ID" value="MCZ0964270.1"/>
    <property type="molecule type" value="Genomic_DNA"/>
</dbReference>
<proteinExistence type="predicted"/>
<reference evidence="1" key="1">
    <citation type="submission" date="2022-12" db="EMBL/GenBank/DDBJ databases">
        <title>Paracoccus sp. EF6 isolated from a lake water.</title>
        <authorList>
            <person name="Liu H."/>
        </authorList>
    </citation>
    <scope>NUCLEOTIDE SEQUENCE</scope>
    <source>
        <strain evidence="1">EF6</strain>
    </source>
</reference>
<protein>
    <submittedName>
        <fullName evidence="1">Uncharacterized protein</fullName>
    </submittedName>
</protein>
<name>A0ABT4JB30_9RHOB</name>
<sequence>MFILTPVPSASGLIVRRSGEGLWPEALTYFDILESRDEPASVGVAQYKSLMPRAKRTRRWTALLISQMKKGV</sequence>
<evidence type="ECO:0000313" key="2">
    <source>
        <dbReference type="Proteomes" id="UP001149822"/>
    </source>
</evidence>
<comment type="caution">
    <text evidence="1">The sequence shown here is derived from an EMBL/GenBank/DDBJ whole genome shotgun (WGS) entry which is preliminary data.</text>
</comment>
<keyword evidence="2" id="KW-1185">Reference proteome</keyword>